<dbReference type="GO" id="GO:0045494">
    <property type="term" value="P:photoreceptor cell maintenance"/>
    <property type="evidence" value="ECO:0007669"/>
    <property type="project" value="UniProtKB-ARBA"/>
</dbReference>
<sequence>LNRSTFYRLICHLPYIACSQSLSAPLSFHRSVDCVLPRNQAPMCSTHAAAEGCSKMGTRVFKKSSPSGKITTYLGKRDFIDHLTHVDVIDGMVLIDQSIIDDCQCVVVTLHAAFCYGREDLDVLGLQFRKDLLLEHVNVYPPDPRFNGRKLTRLQERLRYKLGLLALPFWFELTPSTASSVTLQPTPDDCAKPCGVDYELKTYVTNSSQAKPKKQDSVRLAIRKLTCIPISLYSCQPSFELSKDFIMSAGLLHVEASLDKELYYHGESIFVNVYIQNNSNKTVKKIKIIVVQRAAICLFSTATYQCEVAKLESSEGFPLGIGGTLTKVYSLCPLLQNNRDKRGLALDGKLKHEDTNLASSTIVTNEIPRENLGIVVEYRVRVRLTLSGALSGELCGELPFILTRPDLDVRVEQPDVKKDVQPPPVEVDLIQLDAEEDKTMDDIIFEDFARLRVRGDG</sequence>
<dbReference type="EMBL" id="KL367546">
    <property type="protein sequence ID" value="KFD64983.1"/>
    <property type="molecule type" value="Genomic_DNA"/>
</dbReference>
<dbReference type="GO" id="GO:0005737">
    <property type="term" value="C:cytoplasm"/>
    <property type="evidence" value="ECO:0007669"/>
    <property type="project" value="TreeGrafter"/>
</dbReference>
<evidence type="ECO:0000313" key="5">
    <source>
        <dbReference type="EMBL" id="KFD64983.1"/>
    </source>
</evidence>
<dbReference type="Pfam" id="PF00339">
    <property type="entry name" value="Arrestin_N"/>
    <property type="match status" value="1"/>
</dbReference>
<feature type="non-terminal residue" evidence="4">
    <location>
        <position position="1"/>
    </location>
</feature>
<dbReference type="InterPro" id="IPR000698">
    <property type="entry name" value="Arrestin"/>
</dbReference>
<dbReference type="InterPro" id="IPR011021">
    <property type="entry name" value="Arrestin-like_N"/>
</dbReference>
<dbReference type="PANTHER" id="PTHR11792:SF17">
    <property type="entry name" value="KURTZ ARRESTIN"/>
    <property type="match status" value="1"/>
</dbReference>
<dbReference type="Proteomes" id="UP000030758">
    <property type="component" value="Unassembled WGS sequence"/>
</dbReference>
<dbReference type="AlphaFoldDB" id="A0A085LPE9"/>
<evidence type="ECO:0000313" key="6">
    <source>
        <dbReference type="Proteomes" id="UP000030764"/>
    </source>
</evidence>
<dbReference type="GO" id="GO:0007608">
    <property type="term" value="P:sensory perception of smell"/>
    <property type="evidence" value="ECO:0007669"/>
    <property type="project" value="UniProtKB-ARBA"/>
</dbReference>
<dbReference type="SUPFAM" id="SSF81296">
    <property type="entry name" value="E set domains"/>
    <property type="match status" value="2"/>
</dbReference>
<dbReference type="Proteomes" id="UP000030764">
    <property type="component" value="Unassembled WGS sequence"/>
</dbReference>
<dbReference type="Pfam" id="PF02752">
    <property type="entry name" value="Arrestin_C"/>
    <property type="match status" value="1"/>
</dbReference>
<reference evidence="4 6" key="1">
    <citation type="journal article" date="2014" name="Nat. Genet.">
        <title>Genome and transcriptome of the porcine whipworm Trichuris suis.</title>
        <authorList>
            <person name="Jex A.R."/>
            <person name="Nejsum P."/>
            <person name="Schwarz E.M."/>
            <person name="Hu L."/>
            <person name="Young N.D."/>
            <person name="Hall R.S."/>
            <person name="Korhonen P.K."/>
            <person name="Liao S."/>
            <person name="Thamsborg S."/>
            <person name="Xia J."/>
            <person name="Xu P."/>
            <person name="Wang S."/>
            <person name="Scheerlinck J.P."/>
            <person name="Hofmann A."/>
            <person name="Sternberg P.W."/>
            <person name="Wang J."/>
            <person name="Gasser R.B."/>
        </authorList>
    </citation>
    <scope>NUCLEOTIDE SEQUENCE [LARGE SCALE GENOMIC DNA]</scope>
    <source>
        <strain evidence="5">DCEP-RM93F</strain>
        <strain evidence="4">DCEP-RM93M</strain>
    </source>
</reference>
<organism evidence="4 6">
    <name type="scientific">Trichuris suis</name>
    <name type="common">pig whipworm</name>
    <dbReference type="NCBI Taxonomy" id="68888"/>
    <lineage>
        <taxon>Eukaryota</taxon>
        <taxon>Metazoa</taxon>
        <taxon>Ecdysozoa</taxon>
        <taxon>Nematoda</taxon>
        <taxon>Enoplea</taxon>
        <taxon>Dorylaimia</taxon>
        <taxon>Trichinellida</taxon>
        <taxon>Trichuridae</taxon>
        <taxon>Trichuris</taxon>
    </lineage>
</organism>
<keyword evidence="6" id="KW-1185">Reference proteome</keyword>
<dbReference type="FunFam" id="2.60.40.840:FF:000002">
    <property type="entry name" value="Arrestin 3"/>
    <property type="match status" value="1"/>
</dbReference>
<dbReference type="GO" id="GO:0001664">
    <property type="term" value="F:G protein-coupled receptor binding"/>
    <property type="evidence" value="ECO:0007669"/>
    <property type="project" value="TreeGrafter"/>
</dbReference>
<dbReference type="SMART" id="SM01017">
    <property type="entry name" value="Arrestin_C"/>
    <property type="match status" value="1"/>
</dbReference>
<dbReference type="GO" id="GO:0016060">
    <property type="term" value="P:negative regulation of phospholipase C-activating phototransduction signaling pathway"/>
    <property type="evidence" value="ECO:0007669"/>
    <property type="project" value="UniProtKB-ARBA"/>
</dbReference>
<protein>
    <recommendedName>
        <fullName evidence="3">Arrestin C-terminal-like domain-containing protein</fullName>
    </recommendedName>
</protein>
<dbReference type="InterPro" id="IPR014753">
    <property type="entry name" value="Arrestin_N"/>
</dbReference>
<accession>A0A085LPE9</accession>
<feature type="domain" description="Arrestin C-terminal-like" evidence="3">
    <location>
        <begin position="248"/>
        <end position="407"/>
    </location>
</feature>
<gene>
    <name evidence="4" type="ORF">M513_12291</name>
    <name evidence="5" type="ORF">M514_12291</name>
</gene>
<dbReference type="InterPro" id="IPR014756">
    <property type="entry name" value="Ig_E-set"/>
</dbReference>
<evidence type="ECO:0000313" key="4">
    <source>
        <dbReference type="EMBL" id="KFD46845.1"/>
    </source>
</evidence>
<name>A0A085LPE9_9BILA</name>
<dbReference type="GO" id="GO:0002031">
    <property type="term" value="P:G protein-coupled receptor internalization"/>
    <property type="evidence" value="ECO:0007669"/>
    <property type="project" value="TreeGrafter"/>
</dbReference>
<dbReference type="PANTHER" id="PTHR11792">
    <property type="entry name" value="ARRESTIN"/>
    <property type="match status" value="1"/>
</dbReference>
<evidence type="ECO:0000259" key="3">
    <source>
        <dbReference type="SMART" id="SM01017"/>
    </source>
</evidence>
<dbReference type="Gene3D" id="2.60.40.640">
    <property type="match status" value="1"/>
</dbReference>
<dbReference type="PRINTS" id="PR00309">
    <property type="entry name" value="ARRESTIN"/>
</dbReference>
<dbReference type="EMBL" id="KL363351">
    <property type="protein sequence ID" value="KFD46845.1"/>
    <property type="molecule type" value="Genomic_DNA"/>
</dbReference>
<evidence type="ECO:0000256" key="2">
    <source>
        <dbReference type="ARBA" id="ARBA00022606"/>
    </source>
</evidence>
<keyword evidence="2" id="KW-0716">Sensory transduction</keyword>
<comment type="similarity">
    <text evidence="1">Belongs to the arrestin family.</text>
</comment>
<dbReference type="Gene3D" id="2.60.40.840">
    <property type="match status" value="1"/>
</dbReference>
<dbReference type="InterPro" id="IPR011022">
    <property type="entry name" value="Arrestin_C-like"/>
</dbReference>
<dbReference type="InterPro" id="IPR014752">
    <property type="entry name" value="Arrestin-like_C"/>
</dbReference>
<evidence type="ECO:0000256" key="1">
    <source>
        <dbReference type="ARBA" id="ARBA00005298"/>
    </source>
</evidence>
<proteinExistence type="inferred from homology"/>
<dbReference type="GO" id="GO:0007165">
    <property type="term" value="P:signal transduction"/>
    <property type="evidence" value="ECO:0007669"/>
    <property type="project" value="InterPro"/>
</dbReference>